<dbReference type="InterPro" id="IPR049371">
    <property type="entry name" value="GspD-like_N0"/>
</dbReference>
<evidence type="ECO:0000259" key="11">
    <source>
        <dbReference type="Pfam" id="PF21305"/>
    </source>
</evidence>
<dbReference type="EMBL" id="QWGA01000004">
    <property type="protein sequence ID" value="RIJ29809.1"/>
    <property type="molecule type" value="Genomic_DNA"/>
</dbReference>
<dbReference type="InterPro" id="IPR005644">
    <property type="entry name" value="NolW-like"/>
</dbReference>
<dbReference type="GO" id="GO:0009306">
    <property type="term" value="P:protein secretion"/>
    <property type="evidence" value="ECO:0007669"/>
    <property type="project" value="InterPro"/>
</dbReference>
<evidence type="ECO:0000313" key="12">
    <source>
        <dbReference type="EMBL" id="RIJ29809.1"/>
    </source>
</evidence>
<evidence type="ECO:0000256" key="1">
    <source>
        <dbReference type="ARBA" id="ARBA00004370"/>
    </source>
</evidence>
<dbReference type="Pfam" id="PF21305">
    <property type="entry name" value="type_II_gspD_N0"/>
    <property type="match status" value="1"/>
</dbReference>
<dbReference type="RefSeq" id="WP_119453789.1">
    <property type="nucleotide sequence ID" value="NZ_QWGA01000004.1"/>
</dbReference>
<keyword evidence="13" id="KW-1185">Reference proteome</keyword>
<evidence type="ECO:0000313" key="13">
    <source>
        <dbReference type="Proteomes" id="UP000265845"/>
    </source>
</evidence>
<dbReference type="InterPro" id="IPR004846">
    <property type="entry name" value="T2SS/T3SS_dom"/>
</dbReference>
<dbReference type="Pfam" id="PF00263">
    <property type="entry name" value="Secretin"/>
    <property type="match status" value="1"/>
</dbReference>
<feature type="domain" description="NolW-like" evidence="10">
    <location>
        <begin position="339"/>
        <end position="441"/>
    </location>
</feature>
<dbReference type="OrthoDB" id="9775455at2"/>
<feature type="compositionally biased region" description="Polar residues" evidence="7">
    <location>
        <begin position="363"/>
        <end position="378"/>
    </location>
</feature>
<feature type="signal peptide" evidence="8">
    <location>
        <begin position="1"/>
        <end position="33"/>
    </location>
</feature>
<feature type="chain" id="PRO_5017317349" evidence="8">
    <location>
        <begin position="34"/>
        <end position="695"/>
    </location>
</feature>
<dbReference type="InterPro" id="IPR001775">
    <property type="entry name" value="GspD/PilQ"/>
</dbReference>
<sequence length="695" mass="74095">MYIFCALQTSKHKLSQFATPFVALVCAVATACAAQTQMPRRSSAWPPPPVPHADQIETAQIAPEEASSTQVDRRVGSAEFLGKPEAGISAQTAGGNSAPTESFIYRDAALDTVLNAVLSETYGLSFAIDPTIQDRITIRLENIASADQAVEALSGALRMQGYNLILQNSVYYVTRRGDTAANEVGGVALIGPNGLVPKNPGSAAIMLQNSRAEDISNILSELGFGEVVGPFVESRNMILLSGDPIKVTEAAQVAASLDVDWLSAISTAIIAINYTSASAIQDELETIFRQDGTAEFIALDRLNSLLVLSQSDQKIDQVLSWIDRLDRQAEQTLSNDTLVYEPMHLNAVDLVASVGELFSGEQSAGVSTPNIQSPSLGTSGPDLSLSRPDNSPLGPSISTVSEDGLKISADQNRNVILARGNNAALNDLRSVLRQLDQPQQQVLIEATIVEANLTNELRYGVQWSLIEDQIRETFTDAASGAVSSRFPGFSLAYVSADIEAVVNALANVTDVEVISSPRVTTLNNRSALLQVGDQVPVISQTAVSVTDPNAPVVNSVNFRDTGVILSVTPRIRSGGLIEIDIIQEVSGVSETTTSGIDSPTISQRRIQSTLVVPDGSTAVLGGLMSSTRSLTETGVPVLKDVPVLGKLFSATGDADRRSELVILIRPTLVTDQQRRPALSARLVEALMRLRPEMLR</sequence>
<reference evidence="12 13" key="1">
    <citation type="submission" date="2018-08" db="EMBL/GenBank/DDBJ databases">
        <title>Henriciella mobilis sp. nov., isolated from seawater.</title>
        <authorList>
            <person name="Cheng H."/>
            <person name="Wu Y.-H."/>
            <person name="Xu X.-W."/>
            <person name="Guo L.-L."/>
        </authorList>
    </citation>
    <scope>NUCLEOTIDE SEQUENCE [LARGE SCALE GENOMIC DNA]</scope>
    <source>
        <strain evidence="12 13">CCUG67844</strain>
    </source>
</reference>
<evidence type="ECO:0000256" key="8">
    <source>
        <dbReference type="SAM" id="SignalP"/>
    </source>
</evidence>
<dbReference type="InterPro" id="IPR050810">
    <property type="entry name" value="Bact_Secretion_Sys_Channel"/>
</dbReference>
<evidence type="ECO:0000259" key="9">
    <source>
        <dbReference type="Pfam" id="PF00263"/>
    </source>
</evidence>
<protein>
    <submittedName>
        <fullName evidence="12">Uncharacterized protein</fullName>
    </submittedName>
</protein>
<dbReference type="Proteomes" id="UP000265845">
    <property type="component" value="Unassembled WGS sequence"/>
</dbReference>
<keyword evidence="4" id="KW-0472">Membrane</keyword>
<dbReference type="PANTHER" id="PTHR30332">
    <property type="entry name" value="PROBABLE GENERAL SECRETION PATHWAY PROTEIN D"/>
    <property type="match status" value="1"/>
</dbReference>
<dbReference type="Pfam" id="PF03958">
    <property type="entry name" value="Secretin_N"/>
    <property type="match status" value="2"/>
</dbReference>
<dbReference type="Gene3D" id="3.30.1370.120">
    <property type="match status" value="3"/>
</dbReference>
<evidence type="ECO:0000256" key="5">
    <source>
        <dbReference type="RuleBase" id="RU004003"/>
    </source>
</evidence>
<dbReference type="GO" id="GO:0015627">
    <property type="term" value="C:type II protein secretion system complex"/>
    <property type="evidence" value="ECO:0007669"/>
    <property type="project" value="TreeGrafter"/>
</dbReference>
<dbReference type="InterPro" id="IPR038591">
    <property type="entry name" value="NolW-like_sf"/>
</dbReference>
<keyword evidence="2" id="KW-0812">Transmembrane</keyword>
<dbReference type="PRINTS" id="PR00811">
    <property type="entry name" value="BCTERIALGSPD"/>
</dbReference>
<proteinExistence type="inferred from homology"/>
<evidence type="ECO:0000259" key="10">
    <source>
        <dbReference type="Pfam" id="PF03958"/>
    </source>
</evidence>
<feature type="domain" description="GspD-like N0" evidence="11">
    <location>
        <begin position="106"/>
        <end position="171"/>
    </location>
</feature>
<dbReference type="PANTHER" id="PTHR30332:SF25">
    <property type="entry name" value="SECRETIN XPSD"/>
    <property type="match status" value="1"/>
</dbReference>
<evidence type="ECO:0000256" key="6">
    <source>
        <dbReference type="RuleBase" id="RU004004"/>
    </source>
</evidence>
<evidence type="ECO:0000256" key="4">
    <source>
        <dbReference type="ARBA" id="ARBA00023136"/>
    </source>
</evidence>
<feature type="region of interest" description="Disordered" evidence="7">
    <location>
        <begin position="363"/>
        <end position="400"/>
    </location>
</feature>
<organism evidence="12 13">
    <name type="scientific">Henriciella algicola</name>
    <dbReference type="NCBI Taxonomy" id="1608422"/>
    <lineage>
        <taxon>Bacteria</taxon>
        <taxon>Pseudomonadati</taxon>
        <taxon>Pseudomonadota</taxon>
        <taxon>Alphaproteobacteria</taxon>
        <taxon>Hyphomonadales</taxon>
        <taxon>Hyphomonadaceae</taxon>
        <taxon>Henriciella</taxon>
    </lineage>
</organism>
<name>A0A399RJA6_9PROT</name>
<feature type="domain" description="Type II/III secretion system secretin-like" evidence="9">
    <location>
        <begin position="504"/>
        <end position="669"/>
    </location>
</feature>
<comment type="caution">
    <text evidence="12">The sequence shown here is derived from an EMBL/GenBank/DDBJ whole genome shotgun (WGS) entry which is preliminary data.</text>
</comment>
<evidence type="ECO:0000256" key="3">
    <source>
        <dbReference type="ARBA" id="ARBA00022729"/>
    </source>
</evidence>
<dbReference type="GO" id="GO:0009279">
    <property type="term" value="C:cell outer membrane"/>
    <property type="evidence" value="ECO:0007669"/>
    <property type="project" value="UniProtKB-SubCell"/>
</dbReference>
<dbReference type="AlphaFoldDB" id="A0A399RJA6"/>
<evidence type="ECO:0000256" key="7">
    <source>
        <dbReference type="SAM" id="MobiDB-lite"/>
    </source>
</evidence>
<keyword evidence="6" id="KW-0813">Transport</keyword>
<evidence type="ECO:0000256" key="2">
    <source>
        <dbReference type="ARBA" id="ARBA00022692"/>
    </source>
</evidence>
<comment type="similarity">
    <text evidence="5">Belongs to the bacterial secretin family.</text>
</comment>
<gene>
    <name evidence="12" type="ORF">D1222_08200</name>
</gene>
<comment type="subcellular location">
    <subcellularLocation>
        <location evidence="6">Cell outer membrane</location>
    </subcellularLocation>
    <subcellularLocation>
        <location evidence="1">Membrane</location>
    </subcellularLocation>
</comment>
<keyword evidence="3 8" id="KW-0732">Signal</keyword>
<accession>A0A399RJA6</accession>
<feature type="domain" description="NolW-like" evidence="10">
    <location>
        <begin position="267"/>
        <end position="331"/>
    </location>
</feature>